<evidence type="ECO:0000313" key="3">
    <source>
        <dbReference type="Proteomes" id="UP000675781"/>
    </source>
</evidence>
<dbReference type="Pfam" id="PF09346">
    <property type="entry name" value="SMI1_KNR4"/>
    <property type="match status" value="1"/>
</dbReference>
<dbReference type="EMBL" id="JAGSOG010000529">
    <property type="protein sequence ID" value="MBR7839654.1"/>
    <property type="molecule type" value="Genomic_DNA"/>
</dbReference>
<evidence type="ECO:0000313" key="2">
    <source>
        <dbReference type="EMBL" id="MBR7839654.1"/>
    </source>
</evidence>
<dbReference type="SUPFAM" id="SSF160631">
    <property type="entry name" value="SMI1/KNR4-like"/>
    <property type="match status" value="1"/>
</dbReference>
<comment type="caution">
    <text evidence="2">The sequence shown here is derived from an EMBL/GenBank/DDBJ whole genome shotgun (WGS) entry which is preliminary data.</text>
</comment>
<dbReference type="AlphaFoldDB" id="A0A941ITE3"/>
<dbReference type="Proteomes" id="UP000675781">
    <property type="component" value="Unassembled WGS sequence"/>
</dbReference>
<proteinExistence type="predicted"/>
<gene>
    <name evidence="2" type="ORF">KDL01_40760</name>
</gene>
<feature type="domain" description="Knr4/Smi1-like" evidence="1">
    <location>
        <begin position="4"/>
        <end position="78"/>
    </location>
</feature>
<reference evidence="2" key="1">
    <citation type="submission" date="2021-04" db="EMBL/GenBank/DDBJ databases">
        <title>Genome based classification of Actinospica acidithermotolerans sp. nov., an actinobacterium isolated from an Indonesian hot spring.</title>
        <authorList>
            <person name="Kusuma A.B."/>
            <person name="Putra K.E."/>
            <person name="Nafisah S."/>
            <person name="Loh J."/>
            <person name="Nouioui I."/>
            <person name="Goodfellow M."/>
        </authorList>
    </citation>
    <scope>NUCLEOTIDE SEQUENCE</scope>
    <source>
        <strain evidence="2">CSCA 57</strain>
    </source>
</reference>
<accession>A0A941ITE3</accession>
<protein>
    <submittedName>
        <fullName evidence="2">SMI1/KNR4 family protein</fullName>
    </submittedName>
</protein>
<organism evidence="2 3">
    <name type="scientific">Actinospica durhamensis</name>
    <dbReference type="NCBI Taxonomy" id="1508375"/>
    <lineage>
        <taxon>Bacteria</taxon>
        <taxon>Bacillati</taxon>
        <taxon>Actinomycetota</taxon>
        <taxon>Actinomycetes</taxon>
        <taxon>Catenulisporales</taxon>
        <taxon>Actinospicaceae</taxon>
        <taxon>Actinospica</taxon>
    </lineage>
</organism>
<dbReference type="InterPro" id="IPR037883">
    <property type="entry name" value="Knr4/Smi1-like_sf"/>
</dbReference>
<sequence length="87" mass="9891">MGLVWSIERIAAENLRLRRDADFASLYMPFDSLLFFGDAGNDDLFGLVPHTGRLDVFVWNHGDDSRMWVARGLGDYLEGWLSGRITV</sequence>
<evidence type="ECO:0000259" key="1">
    <source>
        <dbReference type="Pfam" id="PF09346"/>
    </source>
</evidence>
<name>A0A941ITE3_9ACTN</name>
<dbReference type="InterPro" id="IPR018958">
    <property type="entry name" value="Knr4/Smi1-like_dom"/>
</dbReference>
<keyword evidence="3" id="KW-1185">Reference proteome</keyword>